<dbReference type="KEGG" id="marp:QYS47_10245"/>
<dbReference type="GO" id="GO:0004845">
    <property type="term" value="F:uracil phosphoribosyltransferase activity"/>
    <property type="evidence" value="ECO:0007669"/>
    <property type="project" value="UniProtKB-EC"/>
</dbReference>
<gene>
    <name evidence="2" type="primary">upp</name>
    <name evidence="2" type="ORF">QYS47_10245</name>
</gene>
<evidence type="ECO:0000313" key="2">
    <source>
        <dbReference type="EMBL" id="WNB18155.1"/>
    </source>
</evidence>
<dbReference type="InterPro" id="IPR029057">
    <property type="entry name" value="PRTase-like"/>
</dbReference>
<dbReference type="Gene3D" id="3.40.50.2020">
    <property type="match status" value="1"/>
</dbReference>
<keyword evidence="2" id="KW-0328">Glycosyltransferase</keyword>
<dbReference type="RefSeq" id="WP_322347693.1">
    <property type="nucleotide sequence ID" value="NZ_CP129968.2"/>
</dbReference>
<evidence type="ECO:0000259" key="1">
    <source>
        <dbReference type="Pfam" id="PF14681"/>
    </source>
</evidence>
<accession>A0AA52EWV9</accession>
<dbReference type="SUPFAM" id="SSF53271">
    <property type="entry name" value="PRTase-like"/>
    <property type="match status" value="1"/>
</dbReference>
<dbReference type="Proteomes" id="UP001232019">
    <property type="component" value="Chromosome"/>
</dbReference>
<dbReference type="EMBL" id="CP129968">
    <property type="protein sequence ID" value="WNB18155.1"/>
    <property type="molecule type" value="Genomic_DNA"/>
</dbReference>
<sequence>MSTLIPLMYILDKENSIANHFIAELREIDIQKDRYRFRRNLERLAEILAYEISKSLYYQQKEIQTPLETTSVSLMHDFPVIISVLRAGLPFHQGFLNVFDHSDSGFIGAFRKHINSDEFEIEMGYEALPPVNGRFVVLADPMLATGRSMLKAVHHIRKNGSPEKIIIASAIGTPEGIQYIDDHLDGNYEIYLGSLDRELNEKSYILPGLGDAGDLSFGPKNTH</sequence>
<feature type="domain" description="Phosphoribosyltransferase" evidence="1">
    <location>
        <begin position="16"/>
        <end position="218"/>
    </location>
</feature>
<dbReference type="InterPro" id="IPR000836">
    <property type="entry name" value="PRTase_dom"/>
</dbReference>
<dbReference type="CDD" id="cd06223">
    <property type="entry name" value="PRTases_typeI"/>
    <property type="match status" value="1"/>
</dbReference>
<dbReference type="Pfam" id="PF14681">
    <property type="entry name" value="UPRTase"/>
    <property type="match status" value="1"/>
</dbReference>
<dbReference type="PANTHER" id="PTHR11608:SF0">
    <property type="entry name" value="BIFUNCTIONAL PROTEIN PYRR"/>
    <property type="match status" value="1"/>
</dbReference>
<protein>
    <submittedName>
        <fullName evidence="2">Uracil phosphoribosyltransferase</fullName>
        <ecNumber evidence="2">2.4.2.9</ecNumber>
    </submittedName>
</protein>
<organism evidence="2">
    <name type="scientific">Marivirga arenosa</name>
    <dbReference type="NCBI Taxonomy" id="3059076"/>
    <lineage>
        <taxon>Bacteria</taxon>
        <taxon>Pseudomonadati</taxon>
        <taxon>Bacteroidota</taxon>
        <taxon>Cytophagia</taxon>
        <taxon>Cytophagales</taxon>
        <taxon>Marivirgaceae</taxon>
        <taxon>Marivirga</taxon>
    </lineage>
</organism>
<dbReference type="NCBIfam" id="NF001097">
    <property type="entry name" value="PRK00129.1"/>
    <property type="match status" value="1"/>
</dbReference>
<reference evidence="2" key="1">
    <citation type="submission" date="2023-08" db="EMBL/GenBank/DDBJ databases">
        <title>Comparative genomics and taxonomic characterization of three novel marine species of genus Marivirga.</title>
        <authorList>
            <person name="Muhammad N."/>
            <person name="Kim S.-G."/>
        </authorList>
    </citation>
    <scope>NUCLEOTIDE SEQUENCE</scope>
    <source>
        <strain evidence="2">BKB1-2</strain>
    </source>
</reference>
<dbReference type="PANTHER" id="PTHR11608">
    <property type="entry name" value="BIFUNCTIONAL PROTEIN PYRR"/>
    <property type="match status" value="1"/>
</dbReference>
<dbReference type="InterPro" id="IPR050137">
    <property type="entry name" value="PyrR_bifunctional"/>
</dbReference>
<name>A0AA52EWV9_9BACT</name>
<proteinExistence type="predicted"/>
<dbReference type="EC" id="2.4.2.9" evidence="2"/>
<dbReference type="AlphaFoldDB" id="A0AA52EWV9"/>
<keyword evidence="2" id="KW-0808">Transferase</keyword>